<evidence type="ECO:0000259" key="4">
    <source>
        <dbReference type="Pfam" id="PF12770"/>
    </source>
</evidence>
<dbReference type="PROSITE" id="PS50005">
    <property type="entry name" value="TPR"/>
    <property type="match status" value="2"/>
</dbReference>
<evidence type="ECO:0000313" key="5">
    <source>
        <dbReference type="EMBL" id="MBD2755322.1"/>
    </source>
</evidence>
<feature type="domain" description="CHAT" evidence="4">
    <location>
        <begin position="630"/>
        <end position="898"/>
    </location>
</feature>
<keyword evidence="6" id="KW-1185">Reference proteome</keyword>
<keyword evidence="1" id="KW-0802">TPR repeat</keyword>
<reference evidence="5" key="1">
    <citation type="submission" date="2020-09" db="EMBL/GenBank/DDBJ databases">
        <authorList>
            <person name="Kim M.K."/>
        </authorList>
    </citation>
    <scope>NUCLEOTIDE SEQUENCE</scope>
    <source>
        <strain evidence="5">BT704</strain>
    </source>
</reference>
<dbReference type="SUPFAM" id="SSF48452">
    <property type="entry name" value="TPR-like"/>
    <property type="match status" value="1"/>
</dbReference>
<proteinExistence type="predicted"/>
<keyword evidence="2" id="KW-1133">Transmembrane helix</keyword>
<dbReference type="Pfam" id="PF13176">
    <property type="entry name" value="TPR_7"/>
    <property type="match status" value="1"/>
</dbReference>
<dbReference type="Gene3D" id="1.25.40.10">
    <property type="entry name" value="Tetratricopeptide repeat domain"/>
    <property type="match status" value="3"/>
</dbReference>
<dbReference type="AlphaFoldDB" id="A0A927B509"/>
<feature type="repeat" description="TPR" evidence="1">
    <location>
        <begin position="321"/>
        <end position="354"/>
    </location>
</feature>
<sequence>MRYYLFHKCFIAWIALFGLSYHAIAQCPARTQLQTRLQRLSDAADITKTAKIDAAQVQAQVTVLQKWQRQWQQCGYPLDSTYINGLLQLGLVHYYRGELPEATQTVRQAIRLCQTARAERSVDQPAKAYYRLGMLLVHQNQPAVETLKQAVRLGQGIRSADRWMGGACLYLANAYYSAGDYQQALSIAKQGEQVASHTTDWPLIAKLLLEKAETLNVLEQYSSARQAAERAIAMSERGDYQSIMARAYRQVGIIAENQEQFIDALRYRQRAFEIARTINDPTAPDYAVSVGNLYYRLGQYDRAVVYFQYGVDNNTNSYAKANSLDKLGEVYQKKKAYDRALRYYQQGLTTIPIHFGNPAITGLPNAQTIQLADQKEYLLRIIQNKADTWLDYAKATTNQQRLHYALETYKVADRMIDFMRWEHIGQQSKLFWRYKTRSIYERAIETSFLLKNTEQAFHFFEKSRAAMLGDKLNELGARQQLSPEQTEEEERLRQNVSKRQMDFAAIIASQPINDAAYRKAQSALNSEQDELDQFRKKLEKSNPVYYQVKYDTAATSLFDLRQHLKRQNASFVSYFVGDSTLYVLGVTADTSVLYRQPLRSYGQNVNAFMNLLWMPEAMNRRANYQQFLALGSSLYRQLLAPVNLPTGRIIVSPDGSFVPFETLSRNAGAPDYLVKDYAFSYVYSVRLLLKKRVDNRSEIRVRGHDFLGIAPVNFAATLKQVALPGSEEALERTANGFHSPTLLTHDNATRRAFLKEATDASVIQLFTHATADSSGQEPQLYFADSTLMLSDLGDGDLSNTRLVVLAACKTGVGANQRGEGVFSLARGFAALGVPSVLTTLWSVQNEATYKLTELFYKYIHQGLPKDIALQRAKQEWLSEVDQTNQLPNFWAGLIIVGDTEPLPRSNYSLWMVLPLLALAGSGVWFWRKRKSKG</sequence>
<organism evidence="5 6">
    <name type="scientific">Spirosoma validum</name>
    <dbReference type="NCBI Taxonomy" id="2771355"/>
    <lineage>
        <taxon>Bacteria</taxon>
        <taxon>Pseudomonadati</taxon>
        <taxon>Bacteroidota</taxon>
        <taxon>Cytophagia</taxon>
        <taxon>Cytophagales</taxon>
        <taxon>Cytophagaceae</taxon>
        <taxon>Spirosoma</taxon>
    </lineage>
</organism>
<feature type="repeat" description="TPR" evidence="1">
    <location>
        <begin position="284"/>
        <end position="317"/>
    </location>
</feature>
<keyword evidence="3" id="KW-0732">Signal</keyword>
<keyword evidence="2" id="KW-0812">Transmembrane</keyword>
<dbReference type="RefSeq" id="WP_191040949.1">
    <property type="nucleotide sequence ID" value="NZ_JACXAA010000008.1"/>
</dbReference>
<dbReference type="InterPro" id="IPR011990">
    <property type="entry name" value="TPR-like_helical_dom_sf"/>
</dbReference>
<protein>
    <submittedName>
        <fullName evidence="5">CHAT domain-containing protein</fullName>
    </submittedName>
</protein>
<accession>A0A927B509</accession>
<dbReference type="PANTHER" id="PTHR10098:SF108">
    <property type="entry name" value="TETRATRICOPEPTIDE REPEAT PROTEIN 28"/>
    <property type="match status" value="1"/>
</dbReference>
<dbReference type="InterPro" id="IPR024983">
    <property type="entry name" value="CHAT_dom"/>
</dbReference>
<keyword evidence="2" id="KW-0472">Membrane</keyword>
<gene>
    <name evidence="5" type="ORF">IC230_20645</name>
</gene>
<feature type="chain" id="PRO_5037565291" evidence="3">
    <location>
        <begin position="26"/>
        <end position="933"/>
    </location>
</feature>
<dbReference type="EMBL" id="JACXAA010000008">
    <property type="protein sequence ID" value="MBD2755322.1"/>
    <property type="molecule type" value="Genomic_DNA"/>
</dbReference>
<comment type="caution">
    <text evidence="5">The sequence shown here is derived from an EMBL/GenBank/DDBJ whole genome shotgun (WGS) entry which is preliminary data.</text>
</comment>
<evidence type="ECO:0000313" key="6">
    <source>
        <dbReference type="Proteomes" id="UP000653797"/>
    </source>
</evidence>
<evidence type="ECO:0000256" key="1">
    <source>
        <dbReference type="PROSITE-ProRule" id="PRU00339"/>
    </source>
</evidence>
<evidence type="ECO:0000256" key="2">
    <source>
        <dbReference type="SAM" id="Phobius"/>
    </source>
</evidence>
<dbReference type="Pfam" id="PF12770">
    <property type="entry name" value="CHAT"/>
    <property type="match status" value="1"/>
</dbReference>
<dbReference type="Proteomes" id="UP000653797">
    <property type="component" value="Unassembled WGS sequence"/>
</dbReference>
<feature type="transmembrane region" description="Helical" evidence="2">
    <location>
        <begin position="907"/>
        <end position="926"/>
    </location>
</feature>
<dbReference type="SMART" id="SM00028">
    <property type="entry name" value="TPR"/>
    <property type="match status" value="7"/>
</dbReference>
<dbReference type="PANTHER" id="PTHR10098">
    <property type="entry name" value="RAPSYN-RELATED"/>
    <property type="match status" value="1"/>
</dbReference>
<dbReference type="InterPro" id="IPR019734">
    <property type="entry name" value="TPR_rpt"/>
</dbReference>
<evidence type="ECO:0000256" key="3">
    <source>
        <dbReference type="SAM" id="SignalP"/>
    </source>
</evidence>
<feature type="signal peptide" evidence="3">
    <location>
        <begin position="1"/>
        <end position="25"/>
    </location>
</feature>
<name>A0A927B509_9BACT</name>